<dbReference type="PANTHER" id="PTHR11579:SF0">
    <property type="entry name" value="PROTEIN-L-ISOASPARTATE(D-ASPARTATE) O-METHYLTRANSFERASE"/>
    <property type="match status" value="1"/>
</dbReference>
<dbReference type="FunFam" id="3.40.50.150:FF:000010">
    <property type="entry name" value="Protein-L-isoaspartate O-methyltransferase"/>
    <property type="match status" value="1"/>
</dbReference>
<evidence type="ECO:0000256" key="5">
    <source>
        <dbReference type="ARBA" id="ARBA00022679"/>
    </source>
</evidence>
<gene>
    <name evidence="7" type="primary">pcm</name>
    <name evidence="9" type="ORF">FGKAn22_02320</name>
</gene>
<dbReference type="PANTHER" id="PTHR11579">
    <property type="entry name" value="PROTEIN-L-ISOASPARTATE O-METHYLTRANSFERASE"/>
    <property type="match status" value="1"/>
</dbReference>
<dbReference type="AlphaFoldDB" id="A0AAN1VYT0"/>
<evidence type="ECO:0000313" key="10">
    <source>
        <dbReference type="Proteomes" id="UP001319121"/>
    </source>
</evidence>
<evidence type="ECO:0000256" key="1">
    <source>
        <dbReference type="ARBA" id="ARBA00004496"/>
    </source>
</evidence>
<keyword evidence="6 7" id="KW-0949">S-adenosyl-L-methionine</keyword>
<feature type="active site" evidence="7">
    <location>
        <position position="99"/>
    </location>
</feature>
<reference evidence="9 10" key="1">
    <citation type="submission" date="2019-03" db="EMBL/GenBank/DDBJ databases">
        <title>Complete genome sequence of Ferrigenium kumadai strain An22, a microaerophilic iron-oxidizing bacterium isolated from a paddy field soil.</title>
        <authorList>
            <person name="Watanabe T."/>
            <person name="Asakawa S."/>
        </authorList>
    </citation>
    <scope>NUCLEOTIDE SEQUENCE [LARGE SCALE GENOMIC DNA]</scope>
    <source>
        <strain evidence="9 10">An22</strain>
    </source>
</reference>
<evidence type="ECO:0000256" key="7">
    <source>
        <dbReference type="HAMAP-Rule" id="MF_00090"/>
    </source>
</evidence>
<dbReference type="Gene3D" id="3.40.50.150">
    <property type="entry name" value="Vaccinia Virus protein VP39"/>
    <property type="match status" value="1"/>
</dbReference>
<dbReference type="InterPro" id="IPR000682">
    <property type="entry name" value="PCMT"/>
</dbReference>
<dbReference type="PROSITE" id="PS01279">
    <property type="entry name" value="PCMT"/>
    <property type="match status" value="1"/>
</dbReference>
<comment type="function">
    <text evidence="7">Catalyzes the methyl esterification of L-isoaspartyl residues in peptides and proteins that result from spontaneous decomposition of normal L-aspartyl and L-asparaginyl residues. It plays a role in the repair and/or degradation of damaged proteins.</text>
</comment>
<dbReference type="HAMAP" id="MF_00090">
    <property type="entry name" value="PIMT"/>
    <property type="match status" value="1"/>
</dbReference>
<dbReference type="NCBIfam" id="NF001453">
    <property type="entry name" value="PRK00312.1"/>
    <property type="match status" value="1"/>
</dbReference>
<dbReference type="RefSeq" id="WP_246487428.1">
    <property type="nucleotide sequence ID" value="NZ_AP019536.1"/>
</dbReference>
<dbReference type="SUPFAM" id="SSF53335">
    <property type="entry name" value="S-adenosyl-L-methionine-dependent methyltransferases"/>
    <property type="match status" value="1"/>
</dbReference>
<organism evidence="9 10">
    <name type="scientific">Ferrigenium kumadai</name>
    <dbReference type="NCBI Taxonomy" id="1682490"/>
    <lineage>
        <taxon>Bacteria</taxon>
        <taxon>Pseudomonadati</taxon>
        <taxon>Pseudomonadota</taxon>
        <taxon>Betaproteobacteria</taxon>
        <taxon>Nitrosomonadales</taxon>
        <taxon>Gallionellaceae</taxon>
        <taxon>Ferrigenium</taxon>
    </lineage>
</organism>
<protein>
    <recommendedName>
        <fullName evidence="7">Protein-L-isoaspartate O-methyltransferase</fullName>
        <ecNumber evidence="7">2.1.1.77</ecNumber>
    </recommendedName>
    <alternativeName>
        <fullName evidence="7">L-isoaspartyl protein carboxyl methyltransferase</fullName>
    </alternativeName>
    <alternativeName>
        <fullName evidence="7">Protein L-isoaspartyl methyltransferase</fullName>
    </alternativeName>
    <alternativeName>
        <fullName evidence="7">Protein-beta-aspartate methyltransferase</fullName>
        <shortName evidence="7">PIMT</shortName>
    </alternativeName>
</protein>
<evidence type="ECO:0000256" key="8">
    <source>
        <dbReference type="SAM" id="SignalP"/>
    </source>
</evidence>
<dbReference type="NCBIfam" id="TIGR00080">
    <property type="entry name" value="pimt"/>
    <property type="match status" value="1"/>
</dbReference>
<evidence type="ECO:0000256" key="2">
    <source>
        <dbReference type="ARBA" id="ARBA00005369"/>
    </source>
</evidence>
<evidence type="ECO:0000256" key="3">
    <source>
        <dbReference type="ARBA" id="ARBA00022490"/>
    </source>
</evidence>
<dbReference type="Pfam" id="PF01135">
    <property type="entry name" value="PCMT"/>
    <property type="match status" value="1"/>
</dbReference>
<feature type="signal peptide" evidence="8">
    <location>
        <begin position="1"/>
        <end position="29"/>
    </location>
</feature>
<accession>A0AAN1VYT0</accession>
<evidence type="ECO:0000256" key="6">
    <source>
        <dbReference type="ARBA" id="ARBA00022691"/>
    </source>
</evidence>
<proteinExistence type="inferred from homology"/>
<dbReference type="GO" id="GO:0032259">
    <property type="term" value="P:methylation"/>
    <property type="evidence" value="ECO:0007669"/>
    <property type="project" value="UniProtKB-KW"/>
</dbReference>
<keyword evidence="5 7" id="KW-0808">Transferase</keyword>
<keyword evidence="8" id="KW-0732">Signal</keyword>
<dbReference type="KEGG" id="fku:FGKAn22_02320"/>
<comment type="subcellular location">
    <subcellularLocation>
        <location evidence="1 7">Cytoplasm</location>
    </subcellularLocation>
</comment>
<dbReference type="GO" id="GO:0004719">
    <property type="term" value="F:protein-L-isoaspartate (D-aspartate) O-methyltransferase activity"/>
    <property type="evidence" value="ECO:0007669"/>
    <property type="project" value="UniProtKB-UniRule"/>
</dbReference>
<keyword evidence="3 7" id="KW-0963">Cytoplasm</keyword>
<sequence length="249" mass="26778">MTLLRGGMMKRFLALGFPIFFCFASPSHGGEYDVERNQMVNEVMADAAATASSSGTSALSPQVVAAMRKVERDRFVPGWLSSLAYLNRPLPIGHGQTISQPFIVALMTELMKVKAGDRVLEIGTGSGYQAAILGELAGSVYSIEIIEPLGNEAGERLKTLGYRNVKTRVGDGYYGWPEAAPFDAIMVTAAASHVPPPLLKQLKPGGRMVIPLGTQFMTQSLMLVEKKPDGSVATRQILPVRFVPLTGGH</sequence>
<dbReference type="EMBL" id="AP019536">
    <property type="protein sequence ID" value="BBI98539.1"/>
    <property type="molecule type" value="Genomic_DNA"/>
</dbReference>
<evidence type="ECO:0000256" key="4">
    <source>
        <dbReference type="ARBA" id="ARBA00022603"/>
    </source>
</evidence>
<comment type="catalytic activity">
    <reaction evidence="7">
        <text>[protein]-L-isoaspartate + S-adenosyl-L-methionine = [protein]-L-isoaspartate alpha-methyl ester + S-adenosyl-L-homocysteine</text>
        <dbReference type="Rhea" id="RHEA:12705"/>
        <dbReference type="Rhea" id="RHEA-COMP:12143"/>
        <dbReference type="Rhea" id="RHEA-COMP:12144"/>
        <dbReference type="ChEBI" id="CHEBI:57856"/>
        <dbReference type="ChEBI" id="CHEBI:59789"/>
        <dbReference type="ChEBI" id="CHEBI:90596"/>
        <dbReference type="ChEBI" id="CHEBI:90598"/>
        <dbReference type="EC" id="2.1.1.77"/>
    </reaction>
</comment>
<feature type="chain" id="PRO_5042919730" description="Protein-L-isoaspartate O-methyltransferase" evidence="8">
    <location>
        <begin position="30"/>
        <end position="249"/>
    </location>
</feature>
<dbReference type="GO" id="GO:0030091">
    <property type="term" value="P:protein repair"/>
    <property type="evidence" value="ECO:0007669"/>
    <property type="project" value="UniProtKB-UniRule"/>
</dbReference>
<name>A0AAN1VYT0_9PROT</name>
<dbReference type="CDD" id="cd02440">
    <property type="entry name" value="AdoMet_MTases"/>
    <property type="match status" value="1"/>
</dbReference>
<dbReference type="GO" id="GO:0005737">
    <property type="term" value="C:cytoplasm"/>
    <property type="evidence" value="ECO:0007669"/>
    <property type="project" value="UniProtKB-SubCell"/>
</dbReference>
<keyword evidence="10" id="KW-1185">Reference proteome</keyword>
<dbReference type="EC" id="2.1.1.77" evidence="7"/>
<dbReference type="InterPro" id="IPR029063">
    <property type="entry name" value="SAM-dependent_MTases_sf"/>
</dbReference>
<keyword evidence="4 7" id="KW-0489">Methyltransferase</keyword>
<comment type="similarity">
    <text evidence="2 7">Belongs to the methyltransferase superfamily. L-isoaspartyl/D-aspartyl protein methyltransferase family.</text>
</comment>
<evidence type="ECO:0000313" key="9">
    <source>
        <dbReference type="EMBL" id="BBI98539.1"/>
    </source>
</evidence>
<dbReference type="Proteomes" id="UP001319121">
    <property type="component" value="Chromosome"/>
</dbReference>